<evidence type="ECO:0000259" key="16">
    <source>
        <dbReference type="PROSITE" id="PS50110"/>
    </source>
</evidence>
<evidence type="ECO:0000256" key="3">
    <source>
        <dbReference type="ARBA" id="ARBA00012438"/>
    </source>
</evidence>
<dbReference type="InterPro" id="IPR011620">
    <property type="entry name" value="Sig_transdc_His_kinase_LytS_TM"/>
</dbReference>
<keyword evidence="10" id="KW-0902">Two-component regulatory system</keyword>
<dbReference type="InterPro" id="IPR004358">
    <property type="entry name" value="Sig_transdc_His_kin-like_C"/>
</dbReference>
<dbReference type="PROSITE" id="PS50112">
    <property type="entry name" value="PAS"/>
    <property type="match status" value="1"/>
</dbReference>
<dbReference type="PATRIC" id="fig|1678841.3.peg.3175"/>
<dbReference type="PRINTS" id="PR00344">
    <property type="entry name" value="BCTRLSENSOR"/>
</dbReference>
<keyword evidence="20" id="KW-1185">Reference proteome</keyword>
<evidence type="ECO:0000256" key="2">
    <source>
        <dbReference type="ARBA" id="ARBA00004651"/>
    </source>
</evidence>
<dbReference type="AlphaFoldDB" id="A0A0S7BUP9"/>
<name>A0A0S7BUP9_9BACT</name>
<dbReference type="Pfam" id="PF00512">
    <property type="entry name" value="HisKA"/>
    <property type="match status" value="1"/>
</dbReference>
<keyword evidence="8" id="KW-0418">Kinase</keyword>
<feature type="transmembrane region" description="Helical" evidence="14">
    <location>
        <begin position="168"/>
        <end position="188"/>
    </location>
</feature>
<dbReference type="PANTHER" id="PTHR45339">
    <property type="entry name" value="HYBRID SIGNAL TRANSDUCTION HISTIDINE KINASE J"/>
    <property type="match status" value="1"/>
</dbReference>
<dbReference type="EC" id="2.7.13.3" evidence="3"/>
<dbReference type="FunFam" id="3.30.565.10:FF:000006">
    <property type="entry name" value="Sensor histidine kinase WalK"/>
    <property type="match status" value="1"/>
</dbReference>
<evidence type="ECO:0000256" key="10">
    <source>
        <dbReference type="ARBA" id="ARBA00023012"/>
    </source>
</evidence>
<dbReference type="PANTHER" id="PTHR45339:SF1">
    <property type="entry name" value="HYBRID SIGNAL TRANSDUCTION HISTIDINE KINASE J"/>
    <property type="match status" value="1"/>
</dbReference>
<dbReference type="OrthoDB" id="9796457at2"/>
<reference evidence="19" key="1">
    <citation type="journal article" date="2015" name="Genome Announc.">
        <title>Draft Genome Sequence of Bacteroidales Strain TBC1, a Novel Isolate from a Methanogenic Wastewater Treatment System.</title>
        <authorList>
            <person name="Tourlousse D.M."/>
            <person name="Matsuura N."/>
            <person name="Sun L."/>
            <person name="Toyonaga M."/>
            <person name="Kuroda K."/>
            <person name="Ohashi A."/>
            <person name="Cruz R."/>
            <person name="Yamaguchi T."/>
            <person name="Sekiguchi Y."/>
        </authorList>
    </citation>
    <scope>NUCLEOTIDE SEQUENCE [LARGE SCALE GENOMIC DNA]</scope>
    <source>
        <strain evidence="19">TBC1</strain>
    </source>
</reference>
<evidence type="ECO:0000256" key="12">
    <source>
        <dbReference type="PROSITE-ProRule" id="PRU00169"/>
    </source>
</evidence>
<feature type="domain" description="PAC" evidence="18">
    <location>
        <begin position="281"/>
        <end position="333"/>
    </location>
</feature>
<protein>
    <recommendedName>
        <fullName evidence="3">histidine kinase</fullName>
        <ecNumber evidence="3">2.7.13.3</ecNumber>
    </recommendedName>
</protein>
<feature type="transmembrane region" description="Helical" evidence="14">
    <location>
        <begin position="137"/>
        <end position="156"/>
    </location>
</feature>
<feature type="domain" description="Response regulatory" evidence="16">
    <location>
        <begin position="613"/>
        <end position="728"/>
    </location>
</feature>
<dbReference type="GO" id="GO:0000155">
    <property type="term" value="F:phosphorelay sensor kinase activity"/>
    <property type="evidence" value="ECO:0007669"/>
    <property type="project" value="InterPro"/>
</dbReference>
<dbReference type="SUPFAM" id="SSF55874">
    <property type="entry name" value="ATPase domain of HSP90 chaperone/DNA topoisomerase II/histidine kinase"/>
    <property type="match status" value="1"/>
</dbReference>
<dbReference type="CDD" id="cd00130">
    <property type="entry name" value="PAS"/>
    <property type="match status" value="1"/>
</dbReference>
<evidence type="ECO:0000256" key="8">
    <source>
        <dbReference type="ARBA" id="ARBA00022777"/>
    </source>
</evidence>
<dbReference type="PROSITE" id="PS50110">
    <property type="entry name" value="RESPONSE_REGULATORY"/>
    <property type="match status" value="1"/>
</dbReference>
<evidence type="ECO:0000256" key="13">
    <source>
        <dbReference type="SAM" id="Coils"/>
    </source>
</evidence>
<dbReference type="EMBL" id="DF968183">
    <property type="protein sequence ID" value="GAP44652.1"/>
    <property type="molecule type" value="Genomic_DNA"/>
</dbReference>
<evidence type="ECO:0000313" key="19">
    <source>
        <dbReference type="EMBL" id="GAP44652.1"/>
    </source>
</evidence>
<comment type="catalytic activity">
    <reaction evidence="1">
        <text>ATP + protein L-histidine = ADP + protein N-phospho-L-histidine.</text>
        <dbReference type="EC" id="2.7.13.3"/>
    </reaction>
</comment>
<feature type="coiled-coil region" evidence="13">
    <location>
        <begin position="338"/>
        <end position="365"/>
    </location>
</feature>
<dbReference type="SMART" id="SM00091">
    <property type="entry name" value="PAS"/>
    <property type="match status" value="1"/>
</dbReference>
<evidence type="ECO:0000256" key="1">
    <source>
        <dbReference type="ARBA" id="ARBA00000085"/>
    </source>
</evidence>
<evidence type="ECO:0000256" key="4">
    <source>
        <dbReference type="ARBA" id="ARBA00022475"/>
    </source>
</evidence>
<dbReference type="SUPFAM" id="SSF55785">
    <property type="entry name" value="PYP-like sensor domain (PAS domain)"/>
    <property type="match status" value="1"/>
</dbReference>
<feature type="modified residue" description="4-aspartylphosphate" evidence="12">
    <location>
        <position position="663"/>
    </location>
</feature>
<dbReference type="SMART" id="SM00388">
    <property type="entry name" value="HisKA"/>
    <property type="match status" value="1"/>
</dbReference>
<dbReference type="CDD" id="cd16922">
    <property type="entry name" value="HATPase_EvgS-ArcB-TorS-like"/>
    <property type="match status" value="1"/>
</dbReference>
<dbReference type="InterPro" id="IPR005467">
    <property type="entry name" value="His_kinase_dom"/>
</dbReference>
<dbReference type="Gene3D" id="3.40.50.2300">
    <property type="match status" value="1"/>
</dbReference>
<dbReference type="Pfam" id="PF13426">
    <property type="entry name" value="PAS_9"/>
    <property type="match status" value="1"/>
</dbReference>
<dbReference type="NCBIfam" id="TIGR00229">
    <property type="entry name" value="sensory_box"/>
    <property type="match status" value="1"/>
</dbReference>
<evidence type="ECO:0000256" key="14">
    <source>
        <dbReference type="SAM" id="Phobius"/>
    </source>
</evidence>
<dbReference type="SMART" id="SM00448">
    <property type="entry name" value="REC"/>
    <property type="match status" value="1"/>
</dbReference>
<keyword evidence="13" id="KW-0175">Coiled coil</keyword>
<dbReference type="SUPFAM" id="SSF52172">
    <property type="entry name" value="CheY-like"/>
    <property type="match status" value="1"/>
</dbReference>
<evidence type="ECO:0000313" key="20">
    <source>
        <dbReference type="Proteomes" id="UP000053091"/>
    </source>
</evidence>
<dbReference type="STRING" id="1678841.TBC1_12462"/>
<dbReference type="InterPro" id="IPR003661">
    <property type="entry name" value="HisK_dim/P_dom"/>
</dbReference>
<dbReference type="InterPro" id="IPR000014">
    <property type="entry name" value="PAS"/>
</dbReference>
<feature type="domain" description="Histidine kinase" evidence="15">
    <location>
        <begin position="372"/>
        <end position="590"/>
    </location>
</feature>
<dbReference type="InterPro" id="IPR036890">
    <property type="entry name" value="HATPase_C_sf"/>
</dbReference>
<dbReference type="Gene3D" id="3.30.450.20">
    <property type="entry name" value="PAS domain"/>
    <property type="match status" value="1"/>
</dbReference>
<evidence type="ECO:0000256" key="5">
    <source>
        <dbReference type="ARBA" id="ARBA00022553"/>
    </source>
</evidence>
<keyword evidence="4" id="KW-1003">Cell membrane</keyword>
<evidence type="ECO:0000256" key="7">
    <source>
        <dbReference type="ARBA" id="ARBA00022692"/>
    </source>
</evidence>
<dbReference type="RefSeq" id="WP_082189641.1">
    <property type="nucleotide sequence ID" value="NZ_DF968183.1"/>
</dbReference>
<dbReference type="InterPro" id="IPR011006">
    <property type="entry name" value="CheY-like_superfamily"/>
</dbReference>
<dbReference type="CDD" id="cd17546">
    <property type="entry name" value="REC_hyHK_CKI1_RcsC-like"/>
    <property type="match status" value="1"/>
</dbReference>
<dbReference type="PROSITE" id="PS50113">
    <property type="entry name" value="PAC"/>
    <property type="match status" value="1"/>
</dbReference>
<dbReference type="CDD" id="cd00082">
    <property type="entry name" value="HisKA"/>
    <property type="match status" value="1"/>
</dbReference>
<dbReference type="Pfam" id="PF02518">
    <property type="entry name" value="HATPase_c"/>
    <property type="match status" value="1"/>
</dbReference>
<dbReference type="Gene3D" id="3.30.565.10">
    <property type="entry name" value="Histidine kinase-like ATPase, C-terminal domain"/>
    <property type="match status" value="1"/>
</dbReference>
<dbReference type="GO" id="GO:0071555">
    <property type="term" value="P:cell wall organization"/>
    <property type="evidence" value="ECO:0007669"/>
    <property type="project" value="InterPro"/>
</dbReference>
<evidence type="ECO:0000256" key="11">
    <source>
        <dbReference type="ARBA" id="ARBA00023136"/>
    </source>
</evidence>
<dbReference type="Proteomes" id="UP000053091">
    <property type="component" value="Unassembled WGS sequence"/>
</dbReference>
<comment type="subcellular location">
    <subcellularLocation>
        <location evidence="2">Cell membrane</location>
        <topology evidence="2">Multi-pass membrane protein</topology>
    </subcellularLocation>
</comment>
<keyword evidence="11 14" id="KW-0472">Membrane</keyword>
<feature type="domain" description="PAS" evidence="17">
    <location>
        <begin position="206"/>
        <end position="277"/>
    </location>
</feature>
<evidence type="ECO:0000259" key="15">
    <source>
        <dbReference type="PROSITE" id="PS50109"/>
    </source>
</evidence>
<dbReference type="PROSITE" id="PS50109">
    <property type="entry name" value="HIS_KIN"/>
    <property type="match status" value="1"/>
</dbReference>
<dbReference type="InterPro" id="IPR036097">
    <property type="entry name" value="HisK_dim/P_sf"/>
</dbReference>
<dbReference type="GO" id="GO:0005886">
    <property type="term" value="C:plasma membrane"/>
    <property type="evidence" value="ECO:0007669"/>
    <property type="project" value="UniProtKB-SubCell"/>
</dbReference>
<keyword evidence="7 14" id="KW-0812">Transmembrane</keyword>
<dbReference type="InterPro" id="IPR000700">
    <property type="entry name" value="PAS-assoc_C"/>
</dbReference>
<keyword evidence="6" id="KW-0808">Transferase</keyword>
<feature type="transmembrane region" description="Helical" evidence="14">
    <location>
        <begin position="6"/>
        <end position="29"/>
    </location>
</feature>
<evidence type="ECO:0000259" key="17">
    <source>
        <dbReference type="PROSITE" id="PS50112"/>
    </source>
</evidence>
<keyword evidence="9 14" id="KW-1133">Transmembrane helix</keyword>
<feature type="transmembrane region" description="Helical" evidence="14">
    <location>
        <begin position="104"/>
        <end position="125"/>
    </location>
</feature>
<evidence type="ECO:0000259" key="18">
    <source>
        <dbReference type="PROSITE" id="PS50113"/>
    </source>
</evidence>
<evidence type="ECO:0000256" key="6">
    <source>
        <dbReference type="ARBA" id="ARBA00022679"/>
    </source>
</evidence>
<dbReference type="InterPro" id="IPR035965">
    <property type="entry name" value="PAS-like_dom_sf"/>
</dbReference>
<dbReference type="InterPro" id="IPR003594">
    <property type="entry name" value="HATPase_dom"/>
</dbReference>
<dbReference type="SUPFAM" id="SSF47384">
    <property type="entry name" value="Homodimeric domain of signal transducing histidine kinase"/>
    <property type="match status" value="1"/>
</dbReference>
<feature type="transmembrane region" description="Helical" evidence="14">
    <location>
        <begin position="73"/>
        <end position="92"/>
    </location>
</feature>
<dbReference type="InterPro" id="IPR001789">
    <property type="entry name" value="Sig_transdc_resp-reg_receiver"/>
</dbReference>
<accession>A0A0S7BUP9</accession>
<dbReference type="Pfam" id="PF00072">
    <property type="entry name" value="Response_reg"/>
    <property type="match status" value="1"/>
</dbReference>
<proteinExistence type="predicted"/>
<dbReference type="Gene3D" id="1.10.287.130">
    <property type="match status" value="1"/>
</dbReference>
<gene>
    <name evidence="19" type="ORF">TBC1_12462</name>
</gene>
<feature type="transmembrane region" description="Helical" evidence="14">
    <location>
        <begin position="41"/>
        <end position="61"/>
    </location>
</feature>
<sequence>MMTQSFLTGLLFNTAILLSFSMLYDNFWINYQRKRGIPVKIIIGIAIGITGIILMMVPWTFMPGLVFDTRSVMLTISGLFFGALPTFTAIAIDMAYRWWLGGDGVYMGMAVIFTSGITGVLWHHFRPSWKYNNSLKELIYVGIISHLLMLGCTVLLPGELSFYTLKALAVPILLIYVPATVLLGKLMLKQYDNWQNKRAKEMLLESERRFTDTIRSANILSTIVDEQGRITFCNNSFLNTTGYTFEELEGKNWIDTFAHDENKEKYQQIFLSMINGKHFNDLFEHSMISKSGKIVFIAWSYILLRNENGRPAGLSVLGVDITQRVIYEHNLVRKNEIIKKRNFQLRKINAELNAAKEKAEESDRLKSAFLANMSHEIRTPMNGILGFAELLQDPRLTDKEAQEFISLIRISGNRMLGIINDLIDISKVESGLAKITASKVEINSQIDFLYNFFRPEAESKGLELQFHKGLMDVRSSITSDKEKIYAILTNLIKNAIKFSLSGKIEFGYSLKNDFLEFFVKDEGIGIPAEKQHAVFERFVQADNSLSSNYEGAGLGLSISKAYVEMLGGKIWLTSVPGTGTSFYFTIPYLPTEVSDHHPAEKYEDMQAKYRPFNVLIADDDAISLKLLEKMISPLGGEIITTGSGALAVELCRNHPDLDIILMDVRMTGMDGLTAAKEIRKFNRDVVIIAQTANALSGDREAALEAGCNDYLTKPLNKEKIITLLEEFINHSAKAG</sequence>
<dbReference type="SMART" id="SM00387">
    <property type="entry name" value="HATPase_c"/>
    <property type="match status" value="1"/>
</dbReference>
<dbReference type="Pfam" id="PF07694">
    <property type="entry name" value="5TM-5TMR_LYT"/>
    <property type="match status" value="1"/>
</dbReference>
<evidence type="ECO:0000256" key="9">
    <source>
        <dbReference type="ARBA" id="ARBA00022989"/>
    </source>
</evidence>
<organism evidence="19">
    <name type="scientific">Lentimicrobium saccharophilum</name>
    <dbReference type="NCBI Taxonomy" id="1678841"/>
    <lineage>
        <taxon>Bacteria</taxon>
        <taxon>Pseudomonadati</taxon>
        <taxon>Bacteroidota</taxon>
        <taxon>Bacteroidia</taxon>
        <taxon>Bacteroidales</taxon>
        <taxon>Lentimicrobiaceae</taxon>
        <taxon>Lentimicrobium</taxon>
    </lineage>
</organism>
<keyword evidence="5 12" id="KW-0597">Phosphoprotein</keyword>